<organism evidence="2">
    <name type="scientific">Candidatus Kentrum sp. MB</name>
    <dbReference type="NCBI Taxonomy" id="2138164"/>
    <lineage>
        <taxon>Bacteria</taxon>
        <taxon>Pseudomonadati</taxon>
        <taxon>Pseudomonadota</taxon>
        <taxon>Gammaproteobacteria</taxon>
        <taxon>Candidatus Kentrum</taxon>
    </lineage>
</organism>
<evidence type="ECO:0000259" key="1">
    <source>
        <dbReference type="Pfam" id="PF00535"/>
    </source>
</evidence>
<dbReference type="EMBL" id="CAADGH010000048">
    <property type="protein sequence ID" value="VFK76247.1"/>
    <property type="molecule type" value="Genomic_DNA"/>
</dbReference>
<protein>
    <submittedName>
        <fullName evidence="2">Glycosyltransferase, catalytic subunit of cellulose synthase and poly-beta-1,6-N-acetylglucosamine synthase</fullName>
    </submittedName>
</protein>
<sequence>MNIPESLSPERIRQTNGYLRKHQLAPLQTLTPPRPDLGLAVVIPCHNEPDLESVLAYLWRCVRPACGVEVIVVVNAAPTDAPAIHAQNRRTIALAGKWIARHRDDRLRFYILHFPNLPSRHAGVGLARRLGMDEAVARFAAIDNPDDAIIACLDADCGCDENYLTALVTHFSSHPKTPGCSIYFEHPLDPESPHHPALAPAERAAIAGYELHLRYYVHGLRYAGSPYAYHTVGSCMAVRARIYQAQGGMNRRKAGEDFYFLQKIAGLGNFTQLPHTRVLPSPRLSERVPFGTGQAIRSSLARDDIAFTSYAPAVFRDLRTLLGRFRDLYAIINSNSLTDGALTTSLTTGLPPYVSAFLNAQGFETRCAEIRRNAASPANFEKRFHRWFNAFLTLKFIHFATAHSYPKVPVEQGAHTLLQWSESKKSSIEGENHLPQRETLLLRYRALDRGEKG</sequence>
<evidence type="ECO:0000313" key="3">
    <source>
        <dbReference type="EMBL" id="VFK33514.1"/>
    </source>
</evidence>
<dbReference type="InterPro" id="IPR001173">
    <property type="entry name" value="Glyco_trans_2-like"/>
</dbReference>
<accession>A0A450XJB2</accession>
<name>A0A450XJB2_9GAMM</name>
<evidence type="ECO:0000313" key="4">
    <source>
        <dbReference type="EMBL" id="VFK76247.1"/>
    </source>
</evidence>
<dbReference type="EMBL" id="CAADFO010000048">
    <property type="protein sequence ID" value="VFK29356.1"/>
    <property type="molecule type" value="Genomic_DNA"/>
</dbReference>
<gene>
    <name evidence="2" type="ORF">BECKMB1821G_GA0114241_104813</name>
    <name evidence="4" type="ORF">BECKMB1821H_GA0114242_104812</name>
    <name evidence="3" type="ORF">BECKMB1821I_GA0114274_104713</name>
</gene>
<feature type="domain" description="Glycosyltransferase 2-like" evidence="1">
    <location>
        <begin position="41"/>
        <end position="177"/>
    </location>
</feature>
<dbReference type="EMBL" id="CAADFQ010000047">
    <property type="protein sequence ID" value="VFK33514.1"/>
    <property type="molecule type" value="Genomic_DNA"/>
</dbReference>
<dbReference type="InterPro" id="IPR029044">
    <property type="entry name" value="Nucleotide-diphossugar_trans"/>
</dbReference>
<dbReference type="Pfam" id="PF00535">
    <property type="entry name" value="Glycos_transf_2"/>
    <property type="match status" value="1"/>
</dbReference>
<keyword evidence="2" id="KW-0808">Transferase</keyword>
<evidence type="ECO:0000313" key="2">
    <source>
        <dbReference type="EMBL" id="VFK29356.1"/>
    </source>
</evidence>
<dbReference type="GO" id="GO:0016740">
    <property type="term" value="F:transferase activity"/>
    <property type="evidence" value="ECO:0007669"/>
    <property type="project" value="UniProtKB-KW"/>
</dbReference>
<dbReference type="Gene3D" id="3.90.550.10">
    <property type="entry name" value="Spore Coat Polysaccharide Biosynthesis Protein SpsA, Chain A"/>
    <property type="match status" value="1"/>
</dbReference>
<reference evidence="2" key="1">
    <citation type="submission" date="2019-02" db="EMBL/GenBank/DDBJ databases">
        <authorList>
            <person name="Gruber-Vodicka R. H."/>
            <person name="Seah K. B. B."/>
        </authorList>
    </citation>
    <scope>NUCLEOTIDE SEQUENCE</scope>
    <source>
        <strain evidence="2">BECK_BZ197</strain>
        <strain evidence="4">BECK_BZ198</strain>
        <strain evidence="3">BECK_BZ199</strain>
    </source>
</reference>
<proteinExistence type="predicted"/>
<dbReference type="SUPFAM" id="SSF53448">
    <property type="entry name" value="Nucleotide-diphospho-sugar transferases"/>
    <property type="match status" value="1"/>
</dbReference>
<dbReference type="AlphaFoldDB" id="A0A450XJB2"/>